<dbReference type="InterPro" id="IPR003719">
    <property type="entry name" value="Phenazine_PhzF-like"/>
</dbReference>
<dbReference type="Pfam" id="PF02567">
    <property type="entry name" value="PhzC-PhzF"/>
    <property type="match status" value="1"/>
</dbReference>
<evidence type="ECO:0000313" key="2">
    <source>
        <dbReference type="EMBL" id="GAA5164074.1"/>
    </source>
</evidence>
<evidence type="ECO:0000313" key="3">
    <source>
        <dbReference type="Proteomes" id="UP001500547"/>
    </source>
</evidence>
<accession>A0ABP9QM15</accession>
<dbReference type="Gene3D" id="3.10.310.10">
    <property type="entry name" value="Diaminopimelate Epimerase, Chain A, domain 1"/>
    <property type="match status" value="2"/>
</dbReference>
<dbReference type="PIRSF" id="PIRSF016184">
    <property type="entry name" value="PhzC_PhzF"/>
    <property type="match status" value="1"/>
</dbReference>
<sequence length="304" mass="32846">MKAEKKAVRYFIADVFTRETFSGNPLAVIPDGDCLTDQEMQRIACEFNLSETAFVCAPGEGAQCGVRIFAPAVELPFAGHPTIGTAHVLASRKLIPLQDGVNEIVFSEKIGDVPIRIEMRNGEPAFCQFTTAILPEFGPSLSSEILAGIVGLMPEDVSEGHFGPDAVSCGVPFHFVPLERLASLSQLQLDMSSYQMWAARSWARSLCVFVRDPHEPRRIHVRVFSPSFGFIEDPATGAAAAALAGYLAAREPAADGAFRWEVWQGYDMGRPSQIYIEADKAGGHITAIRVGGTAVVIGEGTLFV</sequence>
<comment type="caution">
    <text evidence="2">The sequence shown here is derived from an EMBL/GenBank/DDBJ whole genome shotgun (WGS) entry which is preliminary data.</text>
</comment>
<dbReference type="SUPFAM" id="SSF54506">
    <property type="entry name" value="Diaminopimelate epimerase-like"/>
    <property type="match status" value="1"/>
</dbReference>
<dbReference type="PANTHER" id="PTHR13774:SF32">
    <property type="entry name" value="ANTISENSE-ENHANCING SEQUENCE 1"/>
    <property type="match status" value="1"/>
</dbReference>
<organism evidence="2 3">
    <name type="scientific">Viridibacterium curvum</name>
    <dbReference type="NCBI Taxonomy" id="1101404"/>
    <lineage>
        <taxon>Bacteria</taxon>
        <taxon>Pseudomonadati</taxon>
        <taxon>Pseudomonadota</taxon>
        <taxon>Betaproteobacteria</taxon>
        <taxon>Rhodocyclales</taxon>
        <taxon>Rhodocyclaceae</taxon>
        <taxon>Viridibacterium</taxon>
    </lineage>
</organism>
<dbReference type="PANTHER" id="PTHR13774">
    <property type="entry name" value="PHENAZINE BIOSYNTHESIS PROTEIN"/>
    <property type="match status" value="1"/>
</dbReference>
<protein>
    <submittedName>
        <fullName evidence="2">PhzF family phenazine biosynthesis protein</fullName>
    </submittedName>
</protein>
<reference evidence="3" key="1">
    <citation type="journal article" date="2019" name="Int. J. Syst. Evol. Microbiol.">
        <title>The Global Catalogue of Microorganisms (GCM) 10K type strain sequencing project: providing services to taxonomists for standard genome sequencing and annotation.</title>
        <authorList>
            <consortium name="The Broad Institute Genomics Platform"/>
            <consortium name="The Broad Institute Genome Sequencing Center for Infectious Disease"/>
            <person name="Wu L."/>
            <person name="Ma J."/>
        </authorList>
    </citation>
    <scope>NUCLEOTIDE SEQUENCE [LARGE SCALE GENOMIC DNA]</scope>
    <source>
        <strain evidence="3">JCM 18715</strain>
    </source>
</reference>
<evidence type="ECO:0000256" key="1">
    <source>
        <dbReference type="ARBA" id="ARBA00008270"/>
    </source>
</evidence>
<gene>
    <name evidence="2" type="ORF">GCM10025770_17300</name>
</gene>
<comment type="similarity">
    <text evidence="1">Belongs to the PhzF family.</text>
</comment>
<dbReference type="RefSeq" id="WP_345532507.1">
    <property type="nucleotide sequence ID" value="NZ_BAABLD010000008.1"/>
</dbReference>
<dbReference type="NCBIfam" id="TIGR00654">
    <property type="entry name" value="PhzF_family"/>
    <property type="match status" value="1"/>
</dbReference>
<dbReference type="Proteomes" id="UP001500547">
    <property type="component" value="Unassembled WGS sequence"/>
</dbReference>
<keyword evidence="3" id="KW-1185">Reference proteome</keyword>
<proteinExistence type="inferred from homology"/>
<dbReference type="EMBL" id="BAABLD010000008">
    <property type="protein sequence ID" value="GAA5164074.1"/>
    <property type="molecule type" value="Genomic_DNA"/>
</dbReference>
<name>A0ABP9QM15_9RHOO</name>